<dbReference type="InterPro" id="IPR050204">
    <property type="entry name" value="AraC_XylS_family_regulators"/>
</dbReference>
<accession>A0ABW7XBV9</accession>
<reference evidence="5 6" key="1">
    <citation type="submission" date="2024-10" db="EMBL/GenBank/DDBJ databases">
        <title>The Natural Products Discovery Center: Release of the First 8490 Sequenced Strains for Exploring Actinobacteria Biosynthetic Diversity.</title>
        <authorList>
            <person name="Kalkreuter E."/>
            <person name="Kautsar S.A."/>
            <person name="Yang D."/>
            <person name="Bader C.D."/>
            <person name="Teijaro C.N."/>
            <person name="Fluegel L."/>
            <person name="Davis C.M."/>
            <person name="Simpson J.R."/>
            <person name="Lauterbach L."/>
            <person name="Steele A.D."/>
            <person name="Gui C."/>
            <person name="Meng S."/>
            <person name="Li G."/>
            <person name="Viehrig K."/>
            <person name="Ye F."/>
            <person name="Su P."/>
            <person name="Kiefer A.F."/>
            <person name="Nichols A."/>
            <person name="Cepeda A.J."/>
            <person name="Yan W."/>
            <person name="Fan B."/>
            <person name="Jiang Y."/>
            <person name="Adhikari A."/>
            <person name="Zheng C.-J."/>
            <person name="Schuster L."/>
            <person name="Cowan T.M."/>
            <person name="Smanski M.J."/>
            <person name="Chevrette M.G."/>
            <person name="De Carvalho L.P.S."/>
            <person name="Shen B."/>
        </authorList>
    </citation>
    <scope>NUCLEOTIDE SEQUENCE [LARGE SCALE GENOMIC DNA]</scope>
    <source>
        <strain evidence="5 6">NPDC019275</strain>
    </source>
</reference>
<dbReference type="Gene3D" id="1.10.10.60">
    <property type="entry name" value="Homeodomain-like"/>
    <property type="match status" value="1"/>
</dbReference>
<name>A0ABW7XBV9_9NOCA</name>
<dbReference type="SUPFAM" id="SSF46689">
    <property type="entry name" value="Homeodomain-like"/>
    <property type="match status" value="1"/>
</dbReference>
<evidence type="ECO:0000259" key="4">
    <source>
        <dbReference type="PROSITE" id="PS01124"/>
    </source>
</evidence>
<evidence type="ECO:0000313" key="5">
    <source>
        <dbReference type="EMBL" id="MFI2478625.1"/>
    </source>
</evidence>
<proteinExistence type="predicted"/>
<dbReference type="PANTHER" id="PTHR46796">
    <property type="entry name" value="HTH-TYPE TRANSCRIPTIONAL ACTIVATOR RHAS-RELATED"/>
    <property type="match status" value="1"/>
</dbReference>
<dbReference type="EMBL" id="JBIRYO010000045">
    <property type="protein sequence ID" value="MFI2478625.1"/>
    <property type="molecule type" value="Genomic_DNA"/>
</dbReference>
<dbReference type="PANTHER" id="PTHR46796:SF13">
    <property type="entry name" value="HTH-TYPE TRANSCRIPTIONAL ACTIVATOR RHAS"/>
    <property type="match status" value="1"/>
</dbReference>
<keyword evidence="1" id="KW-0805">Transcription regulation</keyword>
<protein>
    <submittedName>
        <fullName evidence="5">Helix-turn-helix domain-containing protein</fullName>
    </submittedName>
</protein>
<feature type="domain" description="HTH araC/xylS-type" evidence="4">
    <location>
        <begin position="1"/>
        <end position="45"/>
    </location>
</feature>
<dbReference type="Pfam" id="PF12833">
    <property type="entry name" value="HTH_18"/>
    <property type="match status" value="1"/>
</dbReference>
<dbReference type="Proteomes" id="UP001611415">
    <property type="component" value="Unassembled WGS sequence"/>
</dbReference>
<evidence type="ECO:0000256" key="3">
    <source>
        <dbReference type="ARBA" id="ARBA00023163"/>
    </source>
</evidence>
<keyword evidence="6" id="KW-1185">Reference proteome</keyword>
<dbReference type="InterPro" id="IPR018060">
    <property type="entry name" value="HTH_AraC"/>
</dbReference>
<keyword evidence="3" id="KW-0804">Transcription</keyword>
<evidence type="ECO:0000256" key="2">
    <source>
        <dbReference type="ARBA" id="ARBA00023125"/>
    </source>
</evidence>
<evidence type="ECO:0000256" key="1">
    <source>
        <dbReference type="ARBA" id="ARBA00023015"/>
    </source>
</evidence>
<organism evidence="5 6">
    <name type="scientific">Nocardia xishanensis</name>
    <dbReference type="NCBI Taxonomy" id="238964"/>
    <lineage>
        <taxon>Bacteria</taxon>
        <taxon>Bacillati</taxon>
        <taxon>Actinomycetota</taxon>
        <taxon>Actinomycetes</taxon>
        <taxon>Mycobacteriales</taxon>
        <taxon>Nocardiaceae</taxon>
        <taxon>Nocardia</taxon>
    </lineage>
</organism>
<sequence length="87" mass="9833">MTPYRYLTRLRIDEAKRLLRETDLTIAQVAARCGFAGPGALSTAFADVRLRRGRRSKLVWQCGFDHLVWRRPVNQPSAHVTGLSALP</sequence>
<keyword evidence="2" id="KW-0238">DNA-binding</keyword>
<dbReference type="RefSeq" id="WP_397096213.1">
    <property type="nucleotide sequence ID" value="NZ_JBIRYO010000045.1"/>
</dbReference>
<gene>
    <name evidence="5" type="ORF">ACH49W_35180</name>
</gene>
<dbReference type="InterPro" id="IPR009057">
    <property type="entry name" value="Homeodomain-like_sf"/>
</dbReference>
<comment type="caution">
    <text evidence="5">The sequence shown here is derived from an EMBL/GenBank/DDBJ whole genome shotgun (WGS) entry which is preliminary data.</text>
</comment>
<evidence type="ECO:0000313" key="6">
    <source>
        <dbReference type="Proteomes" id="UP001611415"/>
    </source>
</evidence>
<dbReference type="PROSITE" id="PS01124">
    <property type="entry name" value="HTH_ARAC_FAMILY_2"/>
    <property type="match status" value="1"/>
</dbReference>